<reference evidence="2 3" key="1">
    <citation type="journal article" date="2019" name="Commun. Biol.">
        <title>The bagworm genome reveals a unique fibroin gene that provides high tensile strength.</title>
        <authorList>
            <person name="Kono N."/>
            <person name="Nakamura H."/>
            <person name="Ohtoshi R."/>
            <person name="Tomita M."/>
            <person name="Numata K."/>
            <person name="Arakawa K."/>
        </authorList>
    </citation>
    <scope>NUCLEOTIDE SEQUENCE [LARGE SCALE GENOMIC DNA]</scope>
</reference>
<keyword evidence="1" id="KW-1133">Transmembrane helix</keyword>
<organism evidence="2 3">
    <name type="scientific">Eumeta variegata</name>
    <name type="common">Bagworm moth</name>
    <name type="synonym">Eumeta japonica</name>
    <dbReference type="NCBI Taxonomy" id="151549"/>
    <lineage>
        <taxon>Eukaryota</taxon>
        <taxon>Metazoa</taxon>
        <taxon>Ecdysozoa</taxon>
        <taxon>Arthropoda</taxon>
        <taxon>Hexapoda</taxon>
        <taxon>Insecta</taxon>
        <taxon>Pterygota</taxon>
        <taxon>Neoptera</taxon>
        <taxon>Endopterygota</taxon>
        <taxon>Lepidoptera</taxon>
        <taxon>Glossata</taxon>
        <taxon>Ditrysia</taxon>
        <taxon>Tineoidea</taxon>
        <taxon>Psychidae</taxon>
        <taxon>Oiketicinae</taxon>
        <taxon>Eumeta</taxon>
    </lineage>
</organism>
<dbReference type="OrthoDB" id="1470350at2759"/>
<name>A0A4C1Z6C3_EUMVA</name>
<accession>A0A4C1Z6C3</accession>
<evidence type="ECO:0000313" key="3">
    <source>
        <dbReference type="Proteomes" id="UP000299102"/>
    </source>
</evidence>
<dbReference type="EMBL" id="BGZK01001550">
    <property type="protein sequence ID" value="GBP82155.1"/>
    <property type="molecule type" value="Genomic_DNA"/>
</dbReference>
<dbReference type="AlphaFoldDB" id="A0A4C1Z6C3"/>
<feature type="transmembrane region" description="Helical" evidence="1">
    <location>
        <begin position="120"/>
        <end position="140"/>
    </location>
</feature>
<keyword evidence="1" id="KW-0472">Membrane</keyword>
<protein>
    <submittedName>
        <fullName evidence="2">Uncharacterized protein</fullName>
    </submittedName>
</protein>
<keyword evidence="1" id="KW-0812">Transmembrane</keyword>
<gene>
    <name evidence="2" type="ORF">EVAR_65351_1</name>
</gene>
<proteinExistence type="predicted"/>
<sequence>MRGQAESVISQIRSVIAAAQNRRDHPDATNYQWCDWAAQYALSQKIFIVNLLNKTLALVVTSGVLFTLSLLRHRGCAGFAATSVLASAASSDRKKDVGFKRSTIEAVVWSLWFSQCCVPWSWSWFGAVAVAVTAALWAVSTYRHDYWRSRGVFSPPALPLVGHIWSVVTFREQGGILFKRIYDKYKDYRFLGQCGSEADNELVCDAFDT</sequence>
<keyword evidence="3" id="KW-1185">Reference proteome</keyword>
<dbReference type="Proteomes" id="UP000299102">
    <property type="component" value="Unassembled WGS sequence"/>
</dbReference>
<evidence type="ECO:0000256" key="1">
    <source>
        <dbReference type="SAM" id="Phobius"/>
    </source>
</evidence>
<evidence type="ECO:0000313" key="2">
    <source>
        <dbReference type="EMBL" id="GBP82155.1"/>
    </source>
</evidence>
<comment type="caution">
    <text evidence="2">The sequence shown here is derived from an EMBL/GenBank/DDBJ whole genome shotgun (WGS) entry which is preliminary data.</text>
</comment>